<dbReference type="InterPro" id="IPR012334">
    <property type="entry name" value="Pectin_lyas_fold"/>
</dbReference>
<evidence type="ECO:0000313" key="2">
    <source>
        <dbReference type="EMBL" id="MDN5216842.1"/>
    </source>
</evidence>
<dbReference type="InterPro" id="IPR001478">
    <property type="entry name" value="PDZ"/>
</dbReference>
<name>A0ABT8LIR8_9BACT</name>
<keyword evidence="3" id="KW-1185">Reference proteome</keyword>
<dbReference type="Pfam" id="PF22842">
    <property type="entry name" value="Pel9A-like_beta_helix"/>
    <property type="match status" value="1"/>
</dbReference>
<accession>A0ABT8LIR8</accession>
<evidence type="ECO:0000313" key="3">
    <source>
        <dbReference type="Proteomes" id="UP001172083"/>
    </source>
</evidence>
<reference evidence="2" key="1">
    <citation type="submission" date="2023-06" db="EMBL/GenBank/DDBJ databases">
        <title>Genomic of Agaribacillus aureum.</title>
        <authorList>
            <person name="Wang G."/>
        </authorList>
    </citation>
    <scope>NUCLEOTIDE SEQUENCE</scope>
    <source>
        <strain evidence="2">BMA12</strain>
    </source>
</reference>
<dbReference type="Proteomes" id="UP001172083">
    <property type="component" value="Unassembled WGS sequence"/>
</dbReference>
<dbReference type="PANTHER" id="PTHR36453:SF1">
    <property type="entry name" value="RIGHT HANDED BETA HELIX DOMAIN-CONTAINING PROTEIN"/>
    <property type="match status" value="1"/>
</dbReference>
<dbReference type="SUPFAM" id="SSF50156">
    <property type="entry name" value="PDZ domain-like"/>
    <property type="match status" value="1"/>
</dbReference>
<feature type="domain" description="PDZ" evidence="1">
    <location>
        <begin position="724"/>
        <end position="813"/>
    </location>
</feature>
<dbReference type="Pfam" id="PF13180">
    <property type="entry name" value="PDZ_2"/>
    <property type="match status" value="1"/>
</dbReference>
<dbReference type="RefSeq" id="WP_346762179.1">
    <property type="nucleotide sequence ID" value="NZ_JAUJEB010000011.1"/>
</dbReference>
<evidence type="ECO:0000259" key="1">
    <source>
        <dbReference type="PROSITE" id="PS50106"/>
    </source>
</evidence>
<dbReference type="SMART" id="SM00228">
    <property type="entry name" value="PDZ"/>
    <property type="match status" value="1"/>
</dbReference>
<protein>
    <submittedName>
        <fullName evidence="2">Right-handed parallel beta-helix repeat-containing protein</fullName>
    </submittedName>
</protein>
<dbReference type="InterPro" id="IPR053868">
    <property type="entry name" value="Pel9A-like_beta_helix"/>
</dbReference>
<dbReference type="InterPro" id="IPR011050">
    <property type="entry name" value="Pectin_lyase_fold/virulence"/>
</dbReference>
<gene>
    <name evidence="2" type="ORF">QQ020_32525</name>
</gene>
<dbReference type="Gene3D" id="2.160.20.10">
    <property type="entry name" value="Single-stranded right-handed beta-helix, Pectin lyase-like"/>
    <property type="match status" value="2"/>
</dbReference>
<organism evidence="2 3">
    <name type="scientific">Agaribacillus aureus</name>
    <dbReference type="NCBI Taxonomy" id="3051825"/>
    <lineage>
        <taxon>Bacteria</taxon>
        <taxon>Pseudomonadati</taxon>
        <taxon>Bacteroidota</taxon>
        <taxon>Cytophagia</taxon>
        <taxon>Cytophagales</taxon>
        <taxon>Splendidivirgaceae</taxon>
        <taxon>Agaribacillus</taxon>
    </lineage>
</organism>
<dbReference type="EMBL" id="JAUJEB010000011">
    <property type="protein sequence ID" value="MDN5216842.1"/>
    <property type="molecule type" value="Genomic_DNA"/>
</dbReference>
<proteinExistence type="predicted"/>
<dbReference type="PANTHER" id="PTHR36453">
    <property type="entry name" value="SECRETED PROTEIN-RELATED"/>
    <property type="match status" value="1"/>
</dbReference>
<sequence length="823" mass="92524">MTKIKFIIPFLLLINVRVFCQVSFYVSGEGNDENPGTIDRPFATLVKAKEVVRNLKPHKSPVTVFLRSGTYYLSEPIVFSSEDSGTKDAPIWYKAYKGEKVTISGGVKLRLKWRPYKNGIVRARVNLDKYGLTALDQLFINGRLLRMARYPNYDTTAQFFGGTSKDAISADRVKTWKNPRGGFIHALHQGKWGSKHYRIDSASEEGVLTLTGGWQENRGGTDKNVSYREGYHKRHLFVENIFEELDDEDEWYFDKTGNYLYLKPGKESNLKTGSVVASNLKQLFVLAGSMEKPVKNIHFEGLDFRHTNRVFMEPYERLLRGDWSIARQSAMFFRGTESCSVQDCNFEDLGGNAIFFSKYNRKGKVLDSRFYNIGESAVCLVGSVEAVRSPSIEYRNSVPYHELDHTPGPKSADYPADCLIENNLMHNLGLIGKQVAGVFMSMAEEVNVRHNTIFNIPRAAICINDGSWGGHVIENNDVFNTVRESGDHGPFNSWGRDRYWLTPYHGRDKGDESGAKERSLLDNYKTTYIRHNRMAHPGGHSWGIDLDDGSSNYHLYNNLCLGMGFKLREGFYRRVENNIVINGFGGFHVWFKDCGDIIARNIIVSDEPFQFIHADPAYAREFNYNLFYAEGETPMITGLDAPLTINQWQEKGFDQNSLVADPMFIDPANGDFRVRENSPALALGFQNFRMDNFGVYKPQFVKEVTPVVRSYSSSKSMGGSEPEERSNEKIPWLGATVKNLVGNAEKSVAGIAEITGVIVVELPQGSEAADAGFRQGDVIVALNGAKIHDTTDLMKVAAKASGKEVKVVVTGNPIKKVFSFTLK</sequence>
<dbReference type="PROSITE" id="PS50106">
    <property type="entry name" value="PDZ"/>
    <property type="match status" value="1"/>
</dbReference>
<comment type="caution">
    <text evidence="2">The sequence shown here is derived from an EMBL/GenBank/DDBJ whole genome shotgun (WGS) entry which is preliminary data.</text>
</comment>
<dbReference type="Gene3D" id="2.30.42.10">
    <property type="match status" value="1"/>
</dbReference>
<dbReference type="SUPFAM" id="SSF51126">
    <property type="entry name" value="Pectin lyase-like"/>
    <property type="match status" value="1"/>
</dbReference>
<dbReference type="InterPro" id="IPR036034">
    <property type="entry name" value="PDZ_sf"/>
</dbReference>